<gene>
    <name evidence="3" type="ORF">AC578_3893</name>
</gene>
<dbReference type="AlphaFoldDB" id="A0A139GX48"/>
<evidence type="ECO:0000313" key="4">
    <source>
        <dbReference type="Proteomes" id="UP000070133"/>
    </source>
</evidence>
<dbReference type="OrthoDB" id="412788at2759"/>
<evidence type="ECO:0000256" key="1">
    <source>
        <dbReference type="ARBA" id="ARBA00023002"/>
    </source>
</evidence>
<dbReference type="PANTHER" id="PTHR34598">
    <property type="entry name" value="BLL6449 PROTEIN"/>
    <property type="match status" value="1"/>
</dbReference>
<keyword evidence="1" id="KW-0560">Oxidoreductase</keyword>
<dbReference type="PANTHER" id="PTHR34598:SF3">
    <property type="entry name" value="OXIDOREDUCTASE AN1597"/>
    <property type="match status" value="1"/>
</dbReference>
<accession>A0A139GX48</accession>
<dbReference type="Proteomes" id="UP000070133">
    <property type="component" value="Unassembled WGS sequence"/>
</dbReference>
<comment type="caution">
    <text evidence="3">The sequence shown here is derived from an EMBL/GenBank/DDBJ whole genome shotgun (WGS) entry which is preliminary data.</text>
</comment>
<dbReference type="InterPro" id="IPR044053">
    <property type="entry name" value="AsaB-like"/>
</dbReference>
<dbReference type="EMBL" id="LFZN01000260">
    <property type="protein sequence ID" value="KXS94751.1"/>
    <property type="molecule type" value="Genomic_DNA"/>
</dbReference>
<proteinExistence type="inferred from homology"/>
<protein>
    <submittedName>
        <fullName evidence="3">Uncharacterized protein</fullName>
    </submittedName>
</protein>
<organism evidence="3 4">
    <name type="scientific">Pseudocercospora eumusae</name>
    <dbReference type="NCBI Taxonomy" id="321146"/>
    <lineage>
        <taxon>Eukaryota</taxon>
        <taxon>Fungi</taxon>
        <taxon>Dikarya</taxon>
        <taxon>Ascomycota</taxon>
        <taxon>Pezizomycotina</taxon>
        <taxon>Dothideomycetes</taxon>
        <taxon>Dothideomycetidae</taxon>
        <taxon>Mycosphaerellales</taxon>
        <taxon>Mycosphaerellaceae</taxon>
        <taxon>Pseudocercospora</taxon>
    </lineage>
</organism>
<dbReference type="GO" id="GO:0016491">
    <property type="term" value="F:oxidoreductase activity"/>
    <property type="evidence" value="ECO:0007669"/>
    <property type="project" value="UniProtKB-KW"/>
</dbReference>
<reference evidence="3 4" key="1">
    <citation type="submission" date="2015-07" db="EMBL/GenBank/DDBJ databases">
        <title>Comparative genomics of the Sigatoka disease complex on banana suggests a link between parallel evolutionary changes in Pseudocercospora fijiensis and Pseudocercospora eumusae and increased virulence on the banana host.</title>
        <authorList>
            <person name="Chang T.-C."/>
            <person name="Salvucci A."/>
            <person name="Crous P.W."/>
            <person name="Stergiopoulos I."/>
        </authorList>
    </citation>
    <scope>NUCLEOTIDE SEQUENCE [LARGE SCALE GENOMIC DNA]</scope>
    <source>
        <strain evidence="3 4">CBS 114824</strain>
    </source>
</reference>
<evidence type="ECO:0000256" key="2">
    <source>
        <dbReference type="ARBA" id="ARBA00023604"/>
    </source>
</evidence>
<comment type="similarity">
    <text evidence="2">Belongs to the asaB hydroxylase/desaturase family.</text>
</comment>
<name>A0A139GX48_9PEZI</name>
<sequence>MTTIEVYGTYHYSLPDESRPVGERSIYTSPSSKLVKDIPHKLHDFRTDSAFTHGPAGLNVQGFTYVEHISALSGDEFFEGKNVGEIYGPEVCELVKNVTGAKRAIIDGVTLRIRLATETEEDFYHVKLKDGPQDMAMKNFDPSVLRVPGRDRKNAPFEPSRVCRSDYDCQGLKDTVRHCRKDIAEMAKPDLETEDRGESPRYAVHSVWRPIKTVKRDPLGVLD</sequence>
<keyword evidence="4" id="KW-1185">Reference proteome</keyword>
<evidence type="ECO:0000313" key="3">
    <source>
        <dbReference type="EMBL" id="KXS94751.1"/>
    </source>
</evidence>